<dbReference type="Gene3D" id="3.10.180.10">
    <property type="entry name" value="2,3-Dihydroxybiphenyl 1,2-Dioxygenase, domain 1"/>
    <property type="match status" value="1"/>
</dbReference>
<dbReference type="AlphaFoldDB" id="A0AAD1H003"/>
<dbReference type="Pfam" id="PF00903">
    <property type="entry name" value="Glyoxalase"/>
    <property type="match status" value="1"/>
</dbReference>
<reference evidence="2 3" key="1">
    <citation type="submission" date="2019-12" db="EMBL/GenBank/DDBJ databases">
        <title>Complete genome sequence of Mycolicibacterium xenopi str. JCM15661T.</title>
        <authorList>
            <person name="Yoshida M."/>
            <person name="Fukano H."/>
            <person name="Asakura T."/>
            <person name="Hoshino Y."/>
        </authorList>
    </citation>
    <scope>NUCLEOTIDE SEQUENCE [LARGE SCALE GENOMIC DNA]</scope>
    <source>
        <strain evidence="2 3">JCM 15661T</strain>
    </source>
</reference>
<evidence type="ECO:0000313" key="2">
    <source>
        <dbReference type="EMBL" id="BBU22293.1"/>
    </source>
</evidence>
<dbReference type="SUPFAM" id="SSF54593">
    <property type="entry name" value="Glyoxalase/Bleomycin resistance protein/Dihydroxybiphenyl dioxygenase"/>
    <property type="match status" value="1"/>
</dbReference>
<proteinExistence type="predicted"/>
<accession>A0AAD1H003</accession>
<evidence type="ECO:0000313" key="3">
    <source>
        <dbReference type="Proteomes" id="UP000464624"/>
    </source>
</evidence>
<dbReference type="InterPro" id="IPR029068">
    <property type="entry name" value="Glyas_Bleomycin-R_OHBP_Dase"/>
</dbReference>
<dbReference type="EMBL" id="AP022314">
    <property type="protein sequence ID" value="BBU22293.1"/>
    <property type="molecule type" value="Genomic_DNA"/>
</dbReference>
<dbReference type="Proteomes" id="UP000464624">
    <property type="component" value="Chromosome"/>
</dbReference>
<protein>
    <recommendedName>
        <fullName evidence="1">VOC domain-containing protein</fullName>
    </recommendedName>
</protein>
<dbReference type="KEGG" id="mxe:MYXE_20830"/>
<feature type="domain" description="VOC" evidence="1">
    <location>
        <begin position="126"/>
        <end position="250"/>
    </location>
</feature>
<gene>
    <name evidence="2" type="ORF">MYXE_20830</name>
</gene>
<organism evidence="2 3">
    <name type="scientific">Mycobacterium xenopi</name>
    <dbReference type="NCBI Taxonomy" id="1789"/>
    <lineage>
        <taxon>Bacteria</taxon>
        <taxon>Bacillati</taxon>
        <taxon>Actinomycetota</taxon>
        <taxon>Actinomycetes</taxon>
        <taxon>Mycobacteriales</taxon>
        <taxon>Mycobacteriaceae</taxon>
        <taxon>Mycobacterium</taxon>
    </lineage>
</organism>
<evidence type="ECO:0000259" key="1">
    <source>
        <dbReference type="PROSITE" id="PS51819"/>
    </source>
</evidence>
<dbReference type="PROSITE" id="PS51819">
    <property type="entry name" value="VOC"/>
    <property type="match status" value="1"/>
</dbReference>
<name>A0AAD1H003_MYCXE</name>
<dbReference type="InterPro" id="IPR037523">
    <property type="entry name" value="VOC_core"/>
</dbReference>
<sequence>MAADEPGPYWIWMLNVAKPWVGTGAPFADQPNTTSKTMAIMQSTAIQNQGSKKTRSRVSSVLVRREVERSGVSCEVILTTVADLPAAVNVFLTSPHRFCGADHIAQRTLDPTVDRWQKGRFMSIPAVNHVAITVRAIKVSGPWYRALFGADPVLDERTDAGFRHLVWRLDSGTLFGIHQHDRPAPDEKFSEFRVGLDHVGFGCRDRAELEQWARRLGQLGIEHGGIVDAHYGSGLSFRDPDGIALEFFAPPG</sequence>
<dbReference type="InterPro" id="IPR004360">
    <property type="entry name" value="Glyas_Fos-R_dOase_dom"/>
</dbReference>